<organism evidence="1 2">
    <name type="scientific">Taibaiella soli</name>
    <dbReference type="NCBI Taxonomy" id="1649169"/>
    <lineage>
        <taxon>Bacteria</taxon>
        <taxon>Pseudomonadati</taxon>
        <taxon>Bacteroidota</taxon>
        <taxon>Chitinophagia</taxon>
        <taxon>Chitinophagales</taxon>
        <taxon>Chitinophagaceae</taxon>
        <taxon>Taibaiella</taxon>
    </lineage>
</organism>
<dbReference type="EMBL" id="QKTW01000002">
    <property type="protein sequence ID" value="PZF74770.1"/>
    <property type="molecule type" value="Genomic_DNA"/>
</dbReference>
<reference evidence="1 2" key="1">
    <citation type="submission" date="2018-06" db="EMBL/GenBank/DDBJ databases">
        <title>Mucibacter soli gen. nov., sp. nov., a new member of the family Chitinophagaceae producing mucin.</title>
        <authorList>
            <person name="Kim M.-K."/>
            <person name="Park S."/>
            <person name="Kim T.-S."/>
            <person name="Joung Y."/>
            <person name="Han J.-H."/>
            <person name="Kim S.B."/>
        </authorList>
    </citation>
    <scope>NUCLEOTIDE SEQUENCE [LARGE SCALE GENOMIC DNA]</scope>
    <source>
        <strain evidence="1 2">R1-15</strain>
    </source>
</reference>
<protein>
    <recommendedName>
        <fullName evidence="3">Gliding motility lipoprotein GldD</fullName>
    </recommendedName>
</protein>
<gene>
    <name evidence="1" type="ORF">DN068_00820</name>
</gene>
<evidence type="ECO:0008006" key="3">
    <source>
        <dbReference type="Google" id="ProtNLM"/>
    </source>
</evidence>
<accession>A0A2W2AQT6</accession>
<dbReference type="AlphaFoldDB" id="A0A2W2AQT6"/>
<proteinExistence type="predicted"/>
<dbReference type="OrthoDB" id="679501at2"/>
<dbReference type="RefSeq" id="WP_110996976.1">
    <property type="nucleotide sequence ID" value="NZ_QKTW01000002.1"/>
</dbReference>
<dbReference type="InterPro" id="IPR019850">
    <property type="entry name" value="GldD-like"/>
</dbReference>
<dbReference type="Pfam" id="PF25593">
    <property type="entry name" value="GldD_lipo"/>
    <property type="match status" value="1"/>
</dbReference>
<dbReference type="PROSITE" id="PS51257">
    <property type="entry name" value="PROKAR_LIPOPROTEIN"/>
    <property type="match status" value="1"/>
</dbReference>
<name>A0A2W2AQT6_9BACT</name>
<comment type="caution">
    <text evidence="1">The sequence shown here is derived from an EMBL/GenBank/DDBJ whole genome shotgun (WGS) entry which is preliminary data.</text>
</comment>
<sequence>MSRILAAVIISVLFFTACRPDTYIPKPRGYYRVDFPEHAYKNFDSAGFPYSFEYPVYGKITQDSADKNPFWINVDFPTLGGRIYLSYKQITPATPLSKLLEDSYELSYYHDKKADYINTPAFHNKNNVSGVLYDVGGNAASAYQFFATDSSKNFLRGALYFNVTPNADSLRPINEFLRKDIDHMLQTLKFK</sequence>
<evidence type="ECO:0000313" key="2">
    <source>
        <dbReference type="Proteomes" id="UP000248745"/>
    </source>
</evidence>
<evidence type="ECO:0000313" key="1">
    <source>
        <dbReference type="EMBL" id="PZF74770.1"/>
    </source>
</evidence>
<keyword evidence="2" id="KW-1185">Reference proteome</keyword>
<dbReference type="Proteomes" id="UP000248745">
    <property type="component" value="Unassembled WGS sequence"/>
</dbReference>